<feature type="transmembrane region" description="Helical" evidence="7">
    <location>
        <begin position="156"/>
        <end position="180"/>
    </location>
</feature>
<feature type="transmembrane region" description="Helical" evidence="7">
    <location>
        <begin position="484"/>
        <end position="504"/>
    </location>
</feature>
<accession>A0A532UYV0</accession>
<dbReference type="PROSITE" id="PS50850">
    <property type="entry name" value="MFS"/>
    <property type="match status" value="1"/>
</dbReference>
<evidence type="ECO:0000259" key="8">
    <source>
        <dbReference type="PROSITE" id="PS50850"/>
    </source>
</evidence>
<dbReference type="GO" id="GO:0022857">
    <property type="term" value="F:transmembrane transporter activity"/>
    <property type="evidence" value="ECO:0007669"/>
    <property type="project" value="InterPro"/>
</dbReference>
<dbReference type="PANTHER" id="PTHR23517">
    <property type="entry name" value="RESISTANCE PROTEIN MDTM, PUTATIVE-RELATED-RELATED"/>
    <property type="match status" value="1"/>
</dbReference>
<dbReference type="EMBL" id="NJBN01000006">
    <property type="protein sequence ID" value="TKJ40131.1"/>
    <property type="molecule type" value="Genomic_DNA"/>
</dbReference>
<feature type="transmembrane region" description="Helical" evidence="7">
    <location>
        <begin position="352"/>
        <end position="369"/>
    </location>
</feature>
<gene>
    <name evidence="9" type="ORF">CEE37_10370</name>
</gene>
<evidence type="ECO:0000256" key="1">
    <source>
        <dbReference type="ARBA" id="ARBA00004651"/>
    </source>
</evidence>
<dbReference type="SUPFAM" id="SSF103473">
    <property type="entry name" value="MFS general substrate transporter"/>
    <property type="match status" value="1"/>
</dbReference>
<dbReference type="Proteomes" id="UP000319619">
    <property type="component" value="Unassembled WGS sequence"/>
</dbReference>
<evidence type="ECO:0000256" key="4">
    <source>
        <dbReference type="ARBA" id="ARBA00022692"/>
    </source>
</evidence>
<evidence type="ECO:0000256" key="2">
    <source>
        <dbReference type="ARBA" id="ARBA00022448"/>
    </source>
</evidence>
<feature type="domain" description="Major facilitator superfamily (MFS) profile" evidence="8">
    <location>
        <begin position="1"/>
        <end position="509"/>
    </location>
</feature>
<organism evidence="9 10">
    <name type="scientific">candidate division LCP-89 bacterium B3_LCP</name>
    <dbReference type="NCBI Taxonomy" id="2012998"/>
    <lineage>
        <taxon>Bacteria</taxon>
        <taxon>Pseudomonadati</taxon>
        <taxon>Bacteria division LCP-89</taxon>
    </lineage>
</organism>
<feature type="transmembrane region" description="Helical" evidence="7">
    <location>
        <begin position="94"/>
        <end position="112"/>
    </location>
</feature>
<keyword evidence="5 7" id="KW-1133">Transmembrane helix</keyword>
<proteinExistence type="predicted"/>
<comment type="caution">
    <text evidence="9">The sequence shown here is derived from an EMBL/GenBank/DDBJ whole genome shotgun (WGS) entry which is preliminary data.</text>
</comment>
<evidence type="ECO:0000256" key="7">
    <source>
        <dbReference type="SAM" id="Phobius"/>
    </source>
</evidence>
<evidence type="ECO:0000256" key="6">
    <source>
        <dbReference type="ARBA" id="ARBA00023136"/>
    </source>
</evidence>
<feature type="transmembrane region" description="Helical" evidence="7">
    <location>
        <begin position="118"/>
        <end position="136"/>
    </location>
</feature>
<name>A0A532UYV0_UNCL8</name>
<evidence type="ECO:0000313" key="9">
    <source>
        <dbReference type="EMBL" id="TKJ40131.1"/>
    </source>
</evidence>
<feature type="transmembrane region" description="Helical" evidence="7">
    <location>
        <begin position="200"/>
        <end position="221"/>
    </location>
</feature>
<keyword evidence="4 7" id="KW-0812">Transmembrane</keyword>
<comment type="subcellular location">
    <subcellularLocation>
        <location evidence="1">Cell membrane</location>
        <topology evidence="1">Multi-pass membrane protein</topology>
    </subcellularLocation>
</comment>
<dbReference type="Pfam" id="PF07690">
    <property type="entry name" value="MFS_1"/>
    <property type="match status" value="2"/>
</dbReference>
<protein>
    <submittedName>
        <fullName evidence="9">Transporter</fullName>
    </submittedName>
</protein>
<dbReference type="Gene3D" id="1.20.1250.20">
    <property type="entry name" value="MFS general substrate transporter like domains"/>
    <property type="match status" value="1"/>
</dbReference>
<keyword evidence="2" id="KW-0813">Transport</keyword>
<feature type="transmembrane region" description="Helical" evidence="7">
    <location>
        <begin position="390"/>
        <end position="413"/>
    </location>
</feature>
<dbReference type="InterPro" id="IPR020846">
    <property type="entry name" value="MFS_dom"/>
</dbReference>
<evidence type="ECO:0000256" key="5">
    <source>
        <dbReference type="ARBA" id="ARBA00022989"/>
    </source>
</evidence>
<dbReference type="InterPro" id="IPR036259">
    <property type="entry name" value="MFS_trans_sf"/>
</dbReference>
<sequence length="516" mass="57549">MNKPTELPAETGEEKKATFGRTYWMLNGIELWERLAYFGMRSVVPVYIMQADNPGGLHFTAADKGIIYLFWFLFQSVLPMFTGGYADRYGYKKTLFVAVSMNIIGYIMMANLRTFPGFFAGVLVLAAGTALFKPSLQGSLAQNLTKDRSSLGWGIFYWVVNIGAAIGPFMADAILTAVYTHSPDSWFFGLFGDVYSQASWRSLFLASAMITTLNYLMMLTFKDVPSGASKEENPFQVFLLTIKNIVEPRLVAWLIIMSCFWLMMYQVWDLHPNFLEDWVDSGAIASHVPWNIQTDRGVMVPQHILLNLNALWIIVFMVPISWMVRKMRVLECMIFGMALATAGTLVSGFTNTGMIFLLGIVFFSTGEMMTGPKKNEYLGLIAPPGKKGLYLGYVNIPVGIGGGFGAVLAGYLYGQYGEKATLALKYLVQHTDYLGSKIWDGKVSSLEAITGISRTEAMAKLVEYTGMDPVTATRTLWDLYNPQYHVWIPFAAIGIVAIIALIIFSQMAKKWSDMDA</sequence>
<feature type="transmembrane region" description="Helical" evidence="7">
    <location>
        <begin position="65"/>
        <end position="82"/>
    </location>
</feature>
<feature type="transmembrane region" description="Helical" evidence="7">
    <location>
        <begin position="304"/>
        <end position="322"/>
    </location>
</feature>
<dbReference type="PANTHER" id="PTHR23517:SF2">
    <property type="entry name" value="MULTIDRUG RESISTANCE PROTEIN MDTH"/>
    <property type="match status" value="1"/>
</dbReference>
<evidence type="ECO:0000256" key="3">
    <source>
        <dbReference type="ARBA" id="ARBA00022475"/>
    </source>
</evidence>
<dbReference type="AlphaFoldDB" id="A0A532UYV0"/>
<feature type="transmembrane region" description="Helical" evidence="7">
    <location>
        <begin position="250"/>
        <end position="268"/>
    </location>
</feature>
<evidence type="ECO:0000313" key="10">
    <source>
        <dbReference type="Proteomes" id="UP000319619"/>
    </source>
</evidence>
<keyword evidence="3" id="KW-1003">Cell membrane</keyword>
<dbReference type="InterPro" id="IPR011701">
    <property type="entry name" value="MFS"/>
</dbReference>
<keyword evidence="6 7" id="KW-0472">Membrane</keyword>
<dbReference type="GO" id="GO:0005886">
    <property type="term" value="C:plasma membrane"/>
    <property type="evidence" value="ECO:0007669"/>
    <property type="project" value="UniProtKB-SubCell"/>
</dbReference>
<dbReference type="InterPro" id="IPR050171">
    <property type="entry name" value="MFS_Transporters"/>
</dbReference>
<reference evidence="9 10" key="1">
    <citation type="submission" date="2017-06" db="EMBL/GenBank/DDBJ databases">
        <title>Novel microbial phyla capable of carbon fixation and sulfur reduction in deep-sea sediments.</title>
        <authorList>
            <person name="Huang J."/>
            <person name="Baker B."/>
            <person name="Wang Y."/>
        </authorList>
    </citation>
    <scope>NUCLEOTIDE SEQUENCE [LARGE SCALE GENOMIC DNA]</scope>
    <source>
        <strain evidence="9">B3_LCP</strain>
    </source>
</reference>